<dbReference type="EMBL" id="JBEWLY010000010">
    <property type="protein sequence ID" value="MET1755056.1"/>
    <property type="molecule type" value="Genomic_DNA"/>
</dbReference>
<accession>A0ABV2CZL7</accession>
<dbReference type="InterPro" id="IPR029044">
    <property type="entry name" value="Nucleotide-diphossugar_trans"/>
</dbReference>
<keyword evidence="4" id="KW-1185">Reference proteome</keyword>
<dbReference type="PANTHER" id="PTHR43630:SF2">
    <property type="entry name" value="GLYCOSYLTRANSFERASE"/>
    <property type="match status" value="1"/>
</dbReference>
<comment type="caution">
    <text evidence="3">The sequence shown here is derived from an EMBL/GenBank/DDBJ whole genome shotgun (WGS) entry which is preliminary data.</text>
</comment>
<evidence type="ECO:0000313" key="3">
    <source>
        <dbReference type="EMBL" id="MET1755056.1"/>
    </source>
</evidence>
<sequence>MTRLALVMIVKNEARCLGRCLESVKRYVDRMIVLDTGSTDNTVEIAKSFGAEVYHYEWQNDFAAARNAALEKSDAAWNLVLDADEWLVSGFEALSEANLPLHPSVASPPLGCVRVTNAGRNADEPDRRNYLARVLPRGVRYEGRVHEQPEIGRSRVHLPILLGHDGYTPEQLGRKKGRNEYILRAELEANPENGFMWYQLGREHLAYEEFAEAADCMMCAYRFVEAQSYERQEVVIYALVLLRLVGRHEEALALADAEQDNWEDVPDFFFAVAELYLEWASLNPEIAQDLLLPVVEGAWLKCIEIGEQPHLNCSVEGSGSYRAAYNLSNFYKILGYPEQADKYQHLGNQMRVAAMAA</sequence>
<dbReference type="EC" id="2.4.-.-" evidence="3"/>
<comment type="similarity">
    <text evidence="1">Belongs to the glycosyltransferase 2 family. WaaE/KdtX subfamily.</text>
</comment>
<dbReference type="InterPro" id="IPR001173">
    <property type="entry name" value="Glyco_trans_2-like"/>
</dbReference>
<gene>
    <name evidence="3" type="ORF">ABVV53_06230</name>
</gene>
<dbReference type="RefSeq" id="WP_353983532.1">
    <property type="nucleotide sequence ID" value="NZ_JBEWLY010000010.1"/>
</dbReference>
<dbReference type="CDD" id="cd02511">
    <property type="entry name" value="Beta4Glucosyltransferase"/>
    <property type="match status" value="1"/>
</dbReference>
<dbReference type="PANTHER" id="PTHR43630">
    <property type="entry name" value="POLY-BETA-1,6-N-ACETYL-D-GLUCOSAMINE SYNTHASE"/>
    <property type="match status" value="1"/>
</dbReference>
<feature type="domain" description="Glycosyltransferase 2-like" evidence="2">
    <location>
        <begin position="6"/>
        <end position="87"/>
    </location>
</feature>
<dbReference type="SUPFAM" id="SSF53448">
    <property type="entry name" value="Nucleotide-diphospho-sugar transferases"/>
    <property type="match status" value="1"/>
</dbReference>
<keyword evidence="3" id="KW-0808">Transferase</keyword>
<name>A0ABV2CZL7_9SPHN</name>
<dbReference type="Proteomes" id="UP001548713">
    <property type="component" value="Unassembled WGS sequence"/>
</dbReference>
<dbReference type="Pfam" id="PF00535">
    <property type="entry name" value="Glycos_transf_2"/>
    <property type="match status" value="1"/>
</dbReference>
<dbReference type="GO" id="GO:0016757">
    <property type="term" value="F:glycosyltransferase activity"/>
    <property type="evidence" value="ECO:0007669"/>
    <property type="project" value="UniProtKB-KW"/>
</dbReference>
<reference evidence="3 4" key="1">
    <citation type="submission" date="2024-07" db="EMBL/GenBank/DDBJ databases">
        <title>Novosphingobium kalidii RD2P27.</title>
        <authorList>
            <person name="Sun J.-Q."/>
        </authorList>
    </citation>
    <scope>NUCLEOTIDE SEQUENCE [LARGE SCALE GENOMIC DNA]</scope>
    <source>
        <strain evidence="3 4">RD2P27</strain>
    </source>
</reference>
<proteinExistence type="inferred from homology"/>
<evidence type="ECO:0000256" key="1">
    <source>
        <dbReference type="ARBA" id="ARBA00038494"/>
    </source>
</evidence>
<protein>
    <submittedName>
        <fullName evidence="3">Glycosyltransferase family 2 protein</fullName>
        <ecNumber evidence="3">2.4.-.-</ecNumber>
    </submittedName>
</protein>
<evidence type="ECO:0000313" key="4">
    <source>
        <dbReference type="Proteomes" id="UP001548713"/>
    </source>
</evidence>
<dbReference type="Gene3D" id="3.90.550.10">
    <property type="entry name" value="Spore Coat Polysaccharide Biosynthesis Protein SpsA, Chain A"/>
    <property type="match status" value="1"/>
</dbReference>
<evidence type="ECO:0000259" key="2">
    <source>
        <dbReference type="Pfam" id="PF00535"/>
    </source>
</evidence>
<organism evidence="3 4">
    <name type="scientific">Novosphingobium kalidii</name>
    <dbReference type="NCBI Taxonomy" id="3230299"/>
    <lineage>
        <taxon>Bacteria</taxon>
        <taxon>Pseudomonadati</taxon>
        <taxon>Pseudomonadota</taxon>
        <taxon>Alphaproteobacteria</taxon>
        <taxon>Sphingomonadales</taxon>
        <taxon>Sphingomonadaceae</taxon>
        <taxon>Novosphingobium</taxon>
    </lineage>
</organism>
<keyword evidence="3" id="KW-0328">Glycosyltransferase</keyword>